<organism evidence="1 2">
    <name type="scientific">Vibrio campbellii (strain ATCC BAA-1116)</name>
    <dbReference type="NCBI Taxonomy" id="2902295"/>
    <lineage>
        <taxon>Bacteria</taxon>
        <taxon>Pseudomonadati</taxon>
        <taxon>Pseudomonadota</taxon>
        <taxon>Gammaproteobacteria</taxon>
        <taxon>Vibrionales</taxon>
        <taxon>Vibrionaceae</taxon>
        <taxon>Vibrio</taxon>
    </lineage>
</organism>
<dbReference type="AlphaFoldDB" id="A7MTM0"/>
<name>A7MTM0_VIBC1</name>
<evidence type="ECO:0000313" key="2">
    <source>
        <dbReference type="Proteomes" id="UP000008152"/>
    </source>
</evidence>
<accession>A7MTM0</accession>
<evidence type="ECO:0000313" key="1">
    <source>
        <dbReference type="EMBL" id="ABU70582.1"/>
    </source>
</evidence>
<dbReference type="EMBL" id="CP000789">
    <property type="protein sequence ID" value="ABU70582.1"/>
    <property type="molecule type" value="Genomic_DNA"/>
</dbReference>
<protein>
    <submittedName>
        <fullName evidence="1">Uncharacterized protein</fullName>
    </submittedName>
</protein>
<sequence>MSLSEEDRVDTDDVLLRSDTGAGAANAKFAALASNVSVTARLVLLNMRFTSN</sequence>
<dbReference type="Proteomes" id="UP000008152">
    <property type="component" value="Chromosome I"/>
</dbReference>
<dbReference type="KEGG" id="vha:VIBHAR_01612"/>
<proteinExistence type="predicted"/>
<reference evidence="1 2" key="1">
    <citation type="submission" date="2007-08" db="EMBL/GenBank/DDBJ databases">
        <authorList>
            <consortium name="The Vibrio harveyi Genome Sequencing Project"/>
            <person name="Bassler B."/>
            <person name="Clifton S.W."/>
            <person name="Fulton L."/>
            <person name="Delehaunty K."/>
            <person name="Fronick C."/>
            <person name="Harrison M."/>
            <person name="Markivic C."/>
            <person name="Fulton R."/>
            <person name="Tin-Wollam A.-M."/>
            <person name="Shah N."/>
            <person name="Pepin K."/>
            <person name="Nash W."/>
            <person name="Thiruvilangam P."/>
            <person name="Bhonagiri V."/>
            <person name="Waters C."/>
            <person name="Tu K.C."/>
            <person name="Irgon J."/>
            <person name="Wilson R.K."/>
        </authorList>
    </citation>
    <scope>NUCLEOTIDE SEQUENCE [LARGE SCALE GENOMIC DNA]</scope>
    <source>
        <strain evidence="2">ATCC BAA-1116 / BB120</strain>
    </source>
</reference>
<gene>
    <name evidence="1" type="ordered locus">VIBHAR_01612</name>
</gene>